<feature type="domain" description="Glycosyltransferase 61 catalytic" evidence="1">
    <location>
        <begin position="535"/>
        <end position="600"/>
    </location>
</feature>
<dbReference type="CDD" id="cd02440">
    <property type="entry name" value="AdoMet_MTases"/>
    <property type="match status" value="1"/>
</dbReference>
<dbReference type="RefSeq" id="XP_009041541.1">
    <property type="nucleotide sequence ID" value="XM_009043293.1"/>
</dbReference>
<dbReference type="OrthoDB" id="540004at2759"/>
<accession>F0YMB3</accession>
<dbReference type="Gene3D" id="3.40.50.150">
    <property type="entry name" value="Vaccinia Virus protein VP39"/>
    <property type="match status" value="1"/>
</dbReference>
<evidence type="ECO:0000259" key="1">
    <source>
        <dbReference type="Pfam" id="PF04577"/>
    </source>
</evidence>
<dbReference type="Proteomes" id="UP000002729">
    <property type="component" value="Unassembled WGS sequence"/>
</dbReference>
<keyword evidence="3" id="KW-1185">Reference proteome</keyword>
<gene>
    <name evidence="2" type="ORF">AURANDRAFT_67763</name>
</gene>
<evidence type="ECO:0000313" key="2">
    <source>
        <dbReference type="EMBL" id="EGB03756.1"/>
    </source>
</evidence>
<proteinExistence type="predicted"/>
<protein>
    <recommendedName>
        <fullName evidence="1">Glycosyltransferase 61 catalytic domain-containing protein</fullName>
    </recommendedName>
</protein>
<organism evidence="3">
    <name type="scientific">Aureococcus anophagefferens</name>
    <name type="common">Harmful bloom alga</name>
    <dbReference type="NCBI Taxonomy" id="44056"/>
    <lineage>
        <taxon>Eukaryota</taxon>
        <taxon>Sar</taxon>
        <taxon>Stramenopiles</taxon>
        <taxon>Ochrophyta</taxon>
        <taxon>Pelagophyceae</taxon>
        <taxon>Pelagomonadales</taxon>
        <taxon>Pelagomonadaceae</taxon>
        <taxon>Aureococcus</taxon>
    </lineage>
</organism>
<dbReference type="InParanoid" id="F0YMB3"/>
<dbReference type="Pfam" id="PF04577">
    <property type="entry name" value="Glyco_transf_61"/>
    <property type="match status" value="1"/>
</dbReference>
<dbReference type="InterPro" id="IPR029063">
    <property type="entry name" value="SAM-dependent_MTases_sf"/>
</dbReference>
<name>F0YMB3_AURAN</name>
<dbReference type="GO" id="GO:0016757">
    <property type="term" value="F:glycosyltransferase activity"/>
    <property type="evidence" value="ECO:0007669"/>
    <property type="project" value="InterPro"/>
</dbReference>
<dbReference type="SUPFAM" id="SSF53335">
    <property type="entry name" value="S-adenosyl-L-methionine-dependent methyltransferases"/>
    <property type="match status" value="1"/>
</dbReference>
<dbReference type="GeneID" id="20226431"/>
<dbReference type="InterPro" id="IPR049625">
    <property type="entry name" value="Glyco_transf_61_cat"/>
</dbReference>
<dbReference type="KEGG" id="aaf:AURANDRAFT_67763"/>
<dbReference type="eggNOG" id="ENOG502SQJZ">
    <property type="taxonomic scope" value="Eukaryota"/>
</dbReference>
<evidence type="ECO:0000313" key="3">
    <source>
        <dbReference type="Proteomes" id="UP000002729"/>
    </source>
</evidence>
<reference evidence="2 3" key="1">
    <citation type="journal article" date="2011" name="Proc. Natl. Acad. Sci. U.S.A.">
        <title>Niche of harmful alga Aureococcus anophagefferens revealed through ecogenomics.</title>
        <authorList>
            <person name="Gobler C.J."/>
            <person name="Berry D.L."/>
            <person name="Dyhrman S.T."/>
            <person name="Wilhelm S.W."/>
            <person name="Salamov A."/>
            <person name="Lobanov A.V."/>
            <person name="Zhang Y."/>
            <person name="Collier J.L."/>
            <person name="Wurch L.L."/>
            <person name="Kustka A.B."/>
            <person name="Dill B.D."/>
            <person name="Shah M."/>
            <person name="VerBerkmoes N.C."/>
            <person name="Kuo A."/>
            <person name="Terry A."/>
            <person name="Pangilinan J."/>
            <person name="Lindquist E.A."/>
            <person name="Lucas S."/>
            <person name="Paulsen I.T."/>
            <person name="Hattenrath-Lehmann T.K."/>
            <person name="Talmage S.C."/>
            <person name="Walker E.A."/>
            <person name="Koch F."/>
            <person name="Burson A.M."/>
            <person name="Marcoval M.A."/>
            <person name="Tang Y.Z."/>
            <person name="Lecleir G.R."/>
            <person name="Coyne K.J."/>
            <person name="Berg G.M."/>
            <person name="Bertrand E.M."/>
            <person name="Saito M.A."/>
            <person name="Gladyshev V.N."/>
            <person name="Grigoriev I.V."/>
        </authorList>
    </citation>
    <scope>NUCLEOTIDE SEQUENCE [LARGE SCALE GENOMIC DNA]</scope>
    <source>
        <strain evidence="3">CCMP 1984</strain>
    </source>
</reference>
<dbReference type="EMBL" id="GL833162">
    <property type="protein sequence ID" value="EGB03756.1"/>
    <property type="molecule type" value="Genomic_DNA"/>
</dbReference>
<dbReference type="AlphaFoldDB" id="F0YMB3"/>
<sequence length="686" mass="73795">MACPRADADAAAGVDVPPGFKPRIFDVLTGAPGLEPLFEVPDMPLYMAAAAPGTAARDDSKAALRFWWSPATGSVQVHPLAPLEEVYARQHTASIGSLWPKHHAAFADFITRRRPRHVLEVGGGPGDLAKQLAGRAVERWTLVDPRATCPELEGLDIVRAFFDDVDEGALEPVDAVVHSHLFEHLYDPRAFLGRVARLLKPGGRMLFSARGRAPDARRAPSGRAHQVPNMTGALKTSTQPSLHWEHTWLVHEAYVRWLLADFGFEVRDTLAFGGAHSVFYDAEYVGPLPRGAGPPPCLGTQLADLVLAWKAGLDADAARFQRAAKAHGGDAFVFAAHVGSQYLLRTGLDEGLLRGVLDNNPARAGRRLAGFRLSTARPADVLTNATRPLVLLRQGVYDDEIEADLRRARDDVEVLRGEPPAPVAGSRVVRAAGDDRGRYAALGALARACGSLDALATTPGDAIGLSRNGATVIKRVSVLAVRPGVYAAPFEQSFGVTRDGFPVDEEHAPKFGVFDKSWAWVGGAGRGPVGFLLHEAAGHRTLLNEDALTAVFERRGFEVVDVAPLSLAARVELFRGAAAVATPIGAAAFNALFLAPGTRFYLVDDHRLPVRHYSPWWRAFLPGWSVDVRVLACAGSRAWPAGAPHARSGWPTRVGVEYPPIHLPWMLPPDVEACIGGLFAPEDPVS</sequence>
<dbReference type="Pfam" id="PF13489">
    <property type="entry name" value="Methyltransf_23"/>
    <property type="match status" value="1"/>
</dbReference>